<feature type="region of interest" description="Disordered" evidence="2">
    <location>
        <begin position="148"/>
        <end position="189"/>
    </location>
</feature>
<dbReference type="Pfam" id="PF00472">
    <property type="entry name" value="RF-1"/>
    <property type="match status" value="1"/>
</dbReference>
<evidence type="ECO:0000313" key="5">
    <source>
        <dbReference type="Proteomes" id="UP001586593"/>
    </source>
</evidence>
<dbReference type="PANTHER" id="PTHR11075">
    <property type="entry name" value="PEPTIDE CHAIN RELEASE FACTOR"/>
    <property type="match status" value="1"/>
</dbReference>
<dbReference type="PANTHER" id="PTHR11075:SF54">
    <property type="entry name" value="LARGE RIBOSOMAL SUBUNIT PROTEIN ML62"/>
    <property type="match status" value="1"/>
</dbReference>
<proteinExistence type="inferred from homology"/>
<protein>
    <recommendedName>
        <fullName evidence="3">Prokaryotic-type class I peptide chain release factors domain-containing protein</fullName>
    </recommendedName>
</protein>
<dbReference type="EMBL" id="JAZHXJ010000083">
    <property type="protein sequence ID" value="KAL1875951.1"/>
    <property type="molecule type" value="Genomic_DNA"/>
</dbReference>
<dbReference type="InterPro" id="IPR000352">
    <property type="entry name" value="Pep_chain_release_fac_I"/>
</dbReference>
<feature type="compositionally biased region" description="Basic residues" evidence="2">
    <location>
        <begin position="172"/>
        <end position="189"/>
    </location>
</feature>
<feature type="compositionally biased region" description="Basic and acidic residues" evidence="2">
    <location>
        <begin position="152"/>
        <end position="171"/>
    </location>
</feature>
<reference evidence="4 5" key="1">
    <citation type="journal article" date="2024" name="Commun. Biol.">
        <title>Comparative genomic analysis of thermophilic fungi reveals convergent evolutionary adaptations and gene losses.</title>
        <authorList>
            <person name="Steindorff A.S."/>
            <person name="Aguilar-Pontes M.V."/>
            <person name="Robinson A.J."/>
            <person name="Andreopoulos B."/>
            <person name="LaButti K."/>
            <person name="Kuo A."/>
            <person name="Mondo S."/>
            <person name="Riley R."/>
            <person name="Otillar R."/>
            <person name="Haridas S."/>
            <person name="Lipzen A."/>
            <person name="Grimwood J."/>
            <person name="Schmutz J."/>
            <person name="Clum A."/>
            <person name="Reid I.D."/>
            <person name="Moisan M.C."/>
            <person name="Butler G."/>
            <person name="Nguyen T.T.M."/>
            <person name="Dewar K."/>
            <person name="Conant G."/>
            <person name="Drula E."/>
            <person name="Henrissat B."/>
            <person name="Hansel C."/>
            <person name="Singer S."/>
            <person name="Hutchinson M.I."/>
            <person name="de Vries R.P."/>
            <person name="Natvig D.O."/>
            <person name="Powell A.J."/>
            <person name="Tsang A."/>
            <person name="Grigoriev I.V."/>
        </authorList>
    </citation>
    <scope>NUCLEOTIDE SEQUENCE [LARGE SCALE GENOMIC DNA]</scope>
    <source>
        <strain evidence="4 5">ATCC 24622</strain>
    </source>
</reference>
<sequence length="189" mass="21626">MLLLQRLKTRIYHDIAMFGRTSIRLMQHQAYEASFDPDALAEARTWYQSFRLADIPKGSTTFSRSSGPGGQHVNKTETKATTSWPVSQLIAVLPALLHGPIRTSRYYARRTDSIVVQAQSQRSRAANMDENHQKLFEEIQRLYSATIPGETSPEKKQKHDNLKKSANEARIRTKKMHSLRKASRKGSWE</sequence>
<dbReference type="Proteomes" id="UP001586593">
    <property type="component" value="Unassembled WGS sequence"/>
</dbReference>
<evidence type="ECO:0000256" key="2">
    <source>
        <dbReference type="SAM" id="MobiDB-lite"/>
    </source>
</evidence>
<feature type="region of interest" description="Disordered" evidence="2">
    <location>
        <begin position="58"/>
        <end position="78"/>
    </location>
</feature>
<comment type="caution">
    <text evidence="4">The sequence shown here is derived from an EMBL/GenBank/DDBJ whole genome shotgun (WGS) entry which is preliminary data.</text>
</comment>
<name>A0ABR3XJM9_9PEZI</name>
<dbReference type="SUPFAM" id="SSF75620">
    <property type="entry name" value="Release factor"/>
    <property type="match status" value="1"/>
</dbReference>
<evidence type="ECO:0000256" key="1">
    <source>
        <dbReference type="ARBA" id="ARBA00010835"/>
    </source>
</evidence>
<keyword evidence="5" id="KW-1185">Reference proteome</keyword>
<evidence type="ECO:0000313" key="4">
    <source>
        <dbReference type="EMBL" id="KAL1875951.1"/>
    </source>
</evidence>
<organism evidence="4 5">
    <name type="scientific">Phialemonium thermophilum</name>
    <dbReference type="NCBI Taxonomy" id="223376"/>
    <lineage>
        <taxon>Eukaryota</taxon>
        <taxon>Fungi</taxon>
        <taxon>Dikarya</taxon>
        <taxon>Ascomycota</taxon>
        <taxon>Pezizomycotina</taxon>
        <taxon>Sordariomycetes</taxon>
        <taxon>Sordariomycetidae</taxon>
        <taxon>Cephalothecales</taxon>
        <taxon>Cephalothecaceae</taxon>
        <taxon>Phialemonium</taxon>
    </lineage>
</organism>
<dbReference type="Gene3D" id="3.30.160.20">
    <property type="match status" value="1"/>
</dbReference>
<dbReference type="InterPro" id="IPR052104">
    <property type="entry name" value="Mito_Release_Factor_mL62"/>
</dbReference>
<comment type="similarity">
    <text evidence="1">Belongs to the prokaryotic/mitochondrial release factor family.</text>
</comment>
<dbReference type="InterPro" id="IPR045853">
    <property type="entry name" value="Pep_chain_release_fac_I_sf"/>
</dbReference>
<accession>A0ABR3XJM9</accession>
<gene>
    <name evidence="4" type="ORF">VTK73DRAFT_9662</name>
</gene>
<feature type="domain" description="Prokaryotic-type class I peptide chain release factors" evidence="3">
    <location>
        <begin position="60"/>
        <end position="178"/>
    </location>
</feature>
<evidence type="ECO:0000259" key="3">
    <source>
        <dbReference type="Pfam" id="PF00472"/>
    </source>
</evidence>